<proteinExistence type="predicted"/>
<name>A0A0E9PZ98_ANGAN</name>
<reference evidence="2" key="2">
    <citation type="journal article" date="2015" name="Fish Shellfish Immunol.">
        <title>Early steps in the European eel (Anguilla anguilla)-Vibrio vulnificus interaction in the gills: Role of the RtxA13 toxin.</title>
        <authorList>
            <person name="Callol A."/>
            <person name="Pajuelo D."/>
            <person name="Ebbesson L."/>
            <person name="Teles M."/>
            <person name="MacKenzie S."/>
            <person name="Amaro C."/>
        </authorList>
    </citation>
    <scope>NUCLEOTIDE SEQUENCE</scope>
</reference>
<dbReference type="AlphaFoldDB" id="A0A0E9PZ98"/>
<evidence type="ECO:0000256" key="1">
    <source>
        <dbReference type="SAM" id="MobiDB-lite"/>
    </source>
</evidence>
<dbReference type="EMBL" id="GBXM01099187">
    <property type="protein sequence ID" value="JAH09390.1"/>
    <property type="molecule type" value="Transcribed_RNA"/>
</dbReference>
<accession>A0A0E9PZ98</accession>
<sequence length="44" mass="4966">MLTPLKTQLNIKSSSAALPDPPCLTESPDSFSRSHKWQQRRTPN</sequence>
<feature type="compositionally biased region" description="Basic residues" evidence="1">
    <location>
        <begin position="33"/>
        <end position="44"/>
    </location>
</feature>
<protein>
    <submittedName>
        <fullName evidence="2">Uncharacterized protein</fullName>
    </submittedName>
</protein>
<feature type="region of interest" description="Disordered" evidence="1">
    <location>
        <begin position="1"/>
        <end position="44"/>
    </location>
</feature>
<evidence type="ECO:0000313" key="2">
    <source>
        <dbReference type="EMBL" id="JAH09390.1"/>
    </source>
</evidence>
<feature type="compositionally biased region" description="Polar residues" evidence="1">
    <location>
        <begin position="1"/>
        <end position="16"/>
    </location>
</feature>
<reference evidence="2" key="1">
    <citation type="submission" date="2014-11" db="EMBL/GenBank/DDBJ databases">
        <authorList>
            <person name="Amaro Gonzalez C."/>
        </authorList>
    </citation>
    <scope>NUCLEOTIDE SEQUENCE</scope>
</reference>
<organism evidence="2">
    <name type="scientific">Anguilla anguilla</name>
    <name type="common">European freshwater eel</name>
    <name type="synonym">Muraena anguilla</name>
    <dbReference type="NCBI Taxonomy" id="7936"/>
    <lineage>
        <taxon>Eukaryota</taxon>
        <taxon>Metazoa</taxon>
        <taxon>Chordata</taxon>
        <taxon>Craniata</taxon>
        <taxon>Vertebrata</taxon>
        <taxon>Euteleostomi</taxon>
        <taxon>Actinopterygii</taxon>
        <taxon>Neopterygii</taxon>
        <taxon>Teleostei</taxon>
        <taxon>Anguilliformes</taxon>
        <taxon>Anguillidae</taxon>
        <taxon>Anguilla</taxon>
    </lineage>
</organism>